<accession>A0A9D5HDW1</accession>
<evidence type="ECO:0000256" key="1">
    <source>
        <dbReference type="SAM" id="Phobius"/>
    </source>
</evidence>
<evidence type="ECO:0000313" key="2">
    <source>
        <dbReference type="EMBL" id="KAJ0972603.1"/>
    </source>
</evidence>
<keyword evidence="3" id="KW-1185">Reference proteome</keyword>
<comment type="caution">
    <text evidence="2">The sequence shown here is derived from an EMBL/GenBank/DDBJ whole genome shotgun (WGS) entry which is preliminary data.</text>
</comment>
<reference evidence="2" key="1">
    <citation type="submission" date="2021-03" db="EMBL/GenBank/DDBJ databases">
        <authorList>
            <person name="Li Z."/>
            <person name="Yang C."/>
        </authorList>
    </citation>
    <scope>NUCLEOTIDE SEQUENCE</scope>
    <source>
        <strain evidence="2">Dzin_1.0</strain>
        <tissue evidence="2">Leaf</tissue>
    </source>
</reference>
<organism evidence="2 3">
    <name type="scientific">Dioscorea zingiberensis</name>
    <dbReference type="NCBI Taxonomy" id="325984"/>
    <lineage>
        <taxon>Eukaryota</taxon>
        <taxon>Viridiplantae</taxon>
        <taxon>Streptophyta</taxon>
        <taxon>Embryophyta</taxon>
        <taxon>Tracheophyta</taxon>
        <taxon>Spermatophyta</taxon>
        <taxon>Magnoliopsida</taxon>
        <taxon>Liliopsida</taxon>
        <taxon>Dioscoreales</taxon>
        <taxon>Dioscoreaceae</taxon>
        <taxon>Dioscorea</taxon>
    </lineage>
</organism>
<dbReference type="AlphaFoldDB" id="A0A9D5HDW1"/>
<keyword evidence="1" id="KW-1133">Transmembrane helix</keyword>
<evidence type="ECO:0000313" key="3">
    <source>
        <dbReference type="Proteomes" id="UP001085076"/>
    </source>
</evidence>
<dbReference type="EMBL" id="JAGGNH010000005">
    <property type="protein sequence ID" value="KAJ0972603.1"/>
    <property type="molecule type" value="Genomic_DNA"/>
</dbReference>
<proteinExistence type="predicted"/>
<feature type="transmembrane region" description="Helical" evidence="1">
    <location>
        <begin position="6"/>
        <end position="28"/>
    </location>
</feature>
<keyword evidence="1" id="KW-0472">Membrane</keyword>
<protein>
    <submittedName>
        <fullName evidence="2">Uncharacterized protein</fullName>
    </submittedName>
</protein>
<keyword evidence="1" id="KW-0812">Transmembrane</keyword>
<gene>
    <name evidence="2" type="ORF">J5N97_020562</name>
</gene>
<dbReference type="Proteomes" id="UP001085076">
    <property type="component" value="Miscellaneous, Linkage group lg05"/>
</dbReference>
<reference evidence="2" key="2">
    <citation type="journal article" date="2022" name="Hortic Res">
        <title>The genome of Dioscorea zingiberensis sheds light on the biosynthesis, origin and evolution of the medicinally important diosgenin saponins.</title>
        <authorList>
            <person name="Li Y."/>
            <person name="Tan C."/>
            <person name="Li Z."/>
            <person name="Guo J."/>
            <person name="Li S."/>
            <person name="Chen X."/>
            <person name="Wang C."/>
            <person name="Dai X."/>
            <person name="Yang H."/>
            <person name="Song W."/>
            <person name="Hou L."/>
            <person name="Xu J."/>
            <person name="Tong Z."/>
            <person name="Xu A."/>
            <person name="Yuan X."/>
            <person name="Wang W."/>
            <person name="Yang Q."/>
            <person name="Chen L."/>
            <person name="Sun Z."/>
            <person name="Wang K."/>
            <person name="Pan B."/>
            <person name="Chen J."/>
            <person name="Bao Y."/>
            <person name="Liu F."/>
            <person name="Qi X."/>
            <person name="Gang D.R."/>
            <person name="Wen J."/>
            <person name="Li J."/>
        </authorList>
    </citation>
    <scope>NUCLEOTIDE SEQUENCE</scope>
    <source>
        <strain evidence="2">Dzin_1.0</strain>
    </source>
</reference>
<name>A0A9D5HDW1_9LILI</name>
<sequence length="94" mass="10883">MEDRSMNFHLCQLYLVMTTIALVMALYVRRRATNVWTKPRTRKEGGVGPVTFWSVAAGRRRSAVDRRYCRGARYFDGIDSERAGGLRLEVLRSR</sequence>